<dbReference type="EMBL" id="JAJEPR010000008">
    <property type="protein sequence ID" value="MCC2189526.1"/>
    <property type="molecule type" value="Genomic_DNA"/>
</dbReference>
<reference evidence="1 2" key="1">
    <citation type="submission" date="2021-10" db="EMBL/GenBank/DDBJ databases">
        <title>Anaerobic single-cell dispensing facilitates the cultivation of human gut bacteria.</title>
        <authorList>
            <person name="Afrizal A."/>
        </authorList>
    </citation>
    <scope>NUCLEOTIDE SEQUENCE [LARGE SCALE GENOMIC DNA]</scope>
    <source>
        <strain evidence="1 2">CLA-AA-H277</strain>
    </source>
</reference>
<dbReference type="Pfam" id="PF19644">
    <property type="entry name" value="DUF6147"/>
    <property type="match status" value="1"/>
</dbReference>
<evidence type="ECO:0000313" key="2">
    <source>
        <dbReference type="Proteomes" id="UP001197875"/>
    </source>
</evidence>
<dbReference type="Proteomes" id="UP001197875">
    <property type="component" value="Unassembled WGS sequence"/>
</dbReference>
<dbReference type="InterPro" id="IPR046145">
    <property type="entry name" value="DUF6147"/>
</dbReference>
<evidence type="ECO:0000313" key="1">
    <source>
        <dbReference type="EMBL" id="MCC2189526.1"/>
    </source>
</evidence>
<protein>
    <submittedName>
        <fullName evidence="1">DUF6147 family protein</fullName>
    </submittedName>
</protein>
<dbReference type="AlphaFoldDB" id="A0AAE3DS23"/>
<keyword evidence="2" id="KW-1185">Reference proteome</keyword>
<accession>A0AAE3DS23</accession>
<name>A0AAE3DS23_9FIRM</name>
<dbReference type="RefSeq" id="WP_227614861.1">
    <property type="nucleotide sequence ID" value="NZ_JAJEPR010000008.1"/>
</dbReference>
<gene>
    <name evidence="1" type="ORF">LKD71_06870</name>
</gene>
<comment type="caution">
    <text evidence="1">The sequence shown here is derived from an EMBL/GenBank/DDBJ whole genome shotgun (WGS) entry which is preliminary data.</text>
</comment>
<sequence length="171" mass="18417">MKKTKNLFLLVLAIMFFANLTVISGKAQGPLDGEIVDGSLLTSDESAFDEKPLILQNSLEGDIIPFGTYLSNGISGITDKGGGVVYVSGHTNCNRTSDKVQVYLYLERLGNSGWGTVKTHSNIAYNAYKVSAGVSFYVSKGYYYRVRGSHIAKKGSTVESCTTCTSAIYIG</sequence>
<proteinExistence type="predicted"/>
<organism evidence="1 2">
    <name type="scientific">Fusicatenibacter faecihominis</name>
    <dbReference type="NCBI Taxonomy" id="2881276"/>
    <lineage>
        <taxon>Bacteria</taxon>
        <taxon>Bacillati</taxon>
        <taxon>Bacillota</taxon>
        <taxon>Clostridia</taxon>
        <taxon>Lachnospirales</taxon>
        <taxon>Lachnospiraceae</taxon>
        <taxon>Fusicatenibacter</taxon>
    </lineage>
</organism>